<reference evidence="4" key="1">
    <citation type="submission" date="2016-06" db="EMBL/GenBank/DDBJ databases">
        <title>Parallel loss of symbiosis genes in relatives of nitrogen-fixing non-legume Parasponia.</title>
        <authorList>
            <person name="Van Velzen R."/>
            <person name="Holmer R."/>
            <person name="Bu F."/>
            <person name="Rutten L."/>
            <person name="Van Zeijl A."/>
            <person name="Liu W."/>
            <person name="Santuari L."/>
            <person name="Cao Q."/>
            <person name="Sharma T."/>
            <person name="Shen D."/>
            <person name="Roswanjaya Y."/>
            <person name="Wardhani T."/>
            <person name="Kalhor M.S."/>
            <person name="Jansen J."/>
            <person name="Van den Hoogen J."/>
            <person name="Gungor B."/>
            <person name="Hartog M."/>
            <person name="Hontelez J."/>
            <person name="Verver J."/>
            <person name="Yang W.-C."/>
            <person name="Schijlen E."/>
            <person name="Repin R."/>
            <person name="Schilthuizen M."/>
            <person name="Schranz E."/>
            <person name="Heidstra R."/>
            <person name="Miyata K."/>
            <person name="Fedorova E."/>
            <person name="Kohlen W."/>
            <person name="Bisseling T."/>
            <person name="Smit S."/>
            <person name="Geurts R."/>
        </authorList>
    </citation>
    <scope>NUCLEOTIDE SEQUENCE [LARGE SCALE GENOMIC DNA]</scope>
    <source>
        <strain evidence="4">cv. RG33-2</strain>
    </source>
</reference>
<sequence length="235" mass="26867">MELPRGKIVIFLRLPDPSTSNVPKFFWCDAILTATYLINRMPSRVLNYETPLNTFVKFFPQTRLFTSLPLKVFGCISFVHNHSPNRTKLDPKSLKRIFLGYSSTQKGYKCFSQEKQRYFVSKDVTFFENCPFYAKNSLQGKNKNTQEDNFWELALPISSPPHTEVEKINSSSPSYSPQIPSHTEPEKINSLPLAHPKNTEIVSLEKISTEPMMPSNQNNLPTGGESQQQNELIVC</sequence>
<name>A0A2P5CS62_TREOI</name>
<evidence type="ECO:0000313" key="4">
    <source>
        <dbReference type="Proteomes" id="UP000237000"/>
    </source>
</evidence>
<dbReference type="InterPro" id="IPR039537">
    <property type="entry name" value="Retrotran_Ty1/copia-like"/>
</dbReference>
<dbReference type="InterPro" id="IPR057670">
    <property type="entry name" value="SH3_retrovirus"/>
</dbReference>
<proteinExistence type="predicted"/>
<dbReference type="STRING" id="63057.A0A2P5CS62"/>
<feature type="domain" description="Retroviral polymerase SH3-like" evidence="2">
    <location>
        <begin position="75"/>
        <end position="136"/>
    </location>
</feature>
<feature type="compositionally biased region" description="Polar residues" evidence="1">
    <location>
        <begin position="214"/>
        <end position="235"/>
    </location>
</feature>
<protein>
    <recommendedName>
        <fullName evidence="2">Retroviral polymerase SH3-like domain-containing protein</fullName>
    </recommendedName>
</protein>
<dbReference type="AlphaFoldDB" id="A0A2P5CS62"/>
<feature type="region of interest" description="Disordered" evidence="1">
    <location>
        <begin position="162"/>
        <end position="191"/>
    </location>
</feature>
<dbReference type="Proteomes" id="UP000237000">
    <property type="component" value="Unassembled WGS sequence"/>
</dbReference>
<accession>A0A2P5CS62</accession>
<dbReference type="EMBL" id="JXTC01000333">
    <property type="protein sequence ID" value="PON63816.1"/>
    <property type="molecule type" value="Genomic_DNA"/>
</dbReference>
<feature type="compositionally biased region" description="Low complexity" evidence="1">
    <location>
        <begin position="170"/>
        <end position="181"/>
    </location>
</feature>
<dbReference type="Pfam" id="PF25597">
    <property type="entry name" value="SH3_retrovirus"/>
    <property type="match status" value="1"/>
</dbReference>
<evidence type="ECO:0000256" key="1">
    <source>
        <dbReference type="SAM" id="MobiDB-lite"/>
    </source>
</evidence>
<evidence type="ECO:0000313" key="3">
    <source>
        <dbReference type="EMBL" id="PON63816.1"/>
    </source>
</evidence>
<dbReference type="OrthoDB" id="1166717at2759"/>
<comment type="caution">
    <text evidence="3">The sequence shown here is derived from an EMBL/GenBank/DDBJ whole genome shotgun (WGS) entry which is preliminary data.</text>
</comment>
<dbReference type="InParanoid" id="A0A2P5CS62"/>
<keyword evidence="4" id="KW-1185">Reference proteome</keyword>
<organism evidence="3 4">
    <name type="scientific">Trema orientale</name>
    <name type="common">Charcoal tree</name>
    <name type="synonym">Celtis orientalis</name>
    <dbReference type="NCBI Taxonomy" id="63057"/>
    <lineage>
        <taxon>Eukaryota</taxon>
        <taxon>Viridiplantae</taxon>
        <taxon>Streptophyta</taxon>
        <taxon>Embryophyta</taxon>
        <taxon>Tracheophyta</taxon>
        <taxon>Spermatophyta</taxon>
        <taxon>Magnoliopsida</taxon>
        <taxon>eudicotyledons</taxon>
        <taxon>Gunneridae</taxon>
        <taxon>Pentapetalae</taxon>
        <taxon>rosids</taxon>
        <taxon>fabids</taxon>
        <taxon>Rosales</taxon>
        <taxon>Cannabaceae</taxon>
        <taxon>Trema</taxon>
    </lineage>
</organism>
<dbReference type="PANTHER" id="PTHR42648:SF22">
    <property type="entry name" value="REVERSE TRANSCRIPTASE TY1_COPIA-TYPE DOMAIN-CONTAINING PROTEIN"/>
    <property type="match status" value="1"/>
</dbReference>
<gene>
    <name evidence="3" type="ORF">TorRG33x02_275260</name>
</gene>
<feature type="region of interest" description="Disordered" evidence="1">
    <location>
        <begin position="211"/>
        <end position="235"/>
    </location>
</feature>
<evidence type="ECO:0000259" key="2">
    <source>
        <dbReference type="Pfam" id="PF25597"/>
    </source>
</evidence>
<dbReference type="PANTHER" id="PTHR42648">
    <property type="entry name" value="TRANSPOSASE, PUTATIVE-RELATED"/>
    <property type="match status" value="1"/>
</dbReference>